<reference evidence="2 3" key="1">
    <citation type="submission" date="2017-10" db="EMBL/GenBank/DDBJ databases">
        <title>Integration of genomic and chemical information greatly accelerates assignment of the full stereostructure of myelolactone, a potent inhibitor of myeloma from a marine-derived Micromonospora.</title>
        <authorList>
            <person name="Kim M.C."/>
            <person name="Machado H."/>
            <person name="Jensen P.R."/>
            <person name="Fenical W."/>
        </authorList>
    </citation>
    <scope>NUCLEOTIDE SEQUENCE [LARGE SCALE GENOMIC DNA]</scope>
    <source>
        <strain evidence="2 3">CNY-010</strain>
    </source>
</reference>
<dbReference type="InterPro" id="IPR006674">
    <property type="entry name" value="HD_domain"/>
</dbReference>
<dbReference type="Pfam" id="PF01966">
    <property type="entry name" value="HD"/>
    <property type="match status" value="1"/>
</dbReference>
<proteinExistence type="predicted"/>
<dbReference type="EMBL" id="CP024087">
    <property type="protein sequence ID" value="AYF27364.1"/>
    <property type="molecule type" value="Genomic_DNA"/>
</dbReference>
<dbReference type="NCBIfam" id="TIGR00277">
    <property type="entry name" value="HDIG"/>
    <property type="match status" value="1"/>
</dbReference>
<dbReference type="InterPro" id="IPR003607">
    <property type="entry name" value="HD/PDEase_dom"/>
</dbReference>
<evidence type="ECO:0000259" key="1">
    <source>
        <dbReference type="Pfam" id="PF01966"/>
    </source>
</evidence>
<evidence type="ECO:0000313" key="3">
    <source>
        <dbReference type="Proteomes" id="UP000267804"/>
    </source>
</evidence>
<dbReference type="CDD" id="cd00077">
    <property type="entry name" value="HDc"/>
    <property type="match status" value="1"/>
</dbReference>
<dbReference type="InterPro" id="IPR006675">
    <property type="entry name" value="HDIG_dom"/>
</dbReference>
<feature type="domain" description="HD" evidence="1">
    <location>
        <begin position="34"/>
        <end position="153"/>
    </location>
</feature>
<dbReference type="SUPFAM" id="SSF109604">
    <property type="entry name" value="HD-domain/PDEase-like"/>
    <property type="match status" value="1"/>
</dbReference>
<protein>
    <submittedName>
        <fullName evidence="2">Phosphohydrolase</fullName>
    </submittedName>
</protein>
<organism evidence="2 3">
    <name type="scientific">Micromonospora tulbaghiae</name>
    <dbReference type="NCBI Taxonomy" id="479978"/>
    <lineage>
        <taxon>Bacteria</taxon>
        <taxon>Bacillati</taxon>
        <taxon>Actinomycetota</taxon>
        <taxon>Actinomycetes</taxon>
        <taxon>Micromonosporales</taxon>
        <taxon>Micromonosporaceae</taxon>
        <taxon>Micromonospora</taxon>
    </lineage>
</organism>
<sequence length="206" mass="22614">MPATIDDRTAVPGDALIRALHERLAPSREALRLVWTHCRIVCDIAGQLLDRSGVDADAAVVRAGSLLHDIGVYRLYDADGRMDERNYVRHGVLGHALAREAGLPEVIARFCSRHTGVGITRADVRRQGLPIPAADYTAVTVEEHLVMYADKFHSKTTPPSFVSAASYAVAVRRFGADKVDRFAALVERFGEPDLSTLAARYRQPIV</sequence>
<dbReference type="AlphaFoldDB" id="A0A386WKY0"/>
<name>A0A386WKY0_9ACTN</name>
<dbReference type="GO" id="GO:0016787">
    <property type="term" value="F:hydrolase activity"/>
    <property type="evidence" value="ECO:0007669"/>
    <property type="project" value="UniProtKB-KW"/>
</dbReference>
<gene>
    <name evidence="2" type="ORF">CSH63_07955</name>
</gene>
<evidence type="ECO:0000313" key="2">
    <source>
        <dbReference type="EMBL" id="AYF27364.1"/>
    </source>
</evidence>
<keyword evidence="2" id="KW-0378">Hydrolase</keyword>
<accession>A0A386WKY0</accession>
<dbReference type="Proteomes" id="UP000267804">
    <property type="component" value="Chromosome"/>
</dbReference>
<dbReference type="RefSeq" id="WP_120569690.1">
    <property type="nucleotide sequence ID" value="NZ_CP024087.1"/>
</dbReference>
<dbReference type="KEGG" id="mtua:CSH63_07955"/>
<dbReference type="Gene3D" id="1.10.3210.10">
    <property type="entry name" value="Hypothetical protein af1432"/>
    <property type="match status" value="1"/>
</dbReference>